<dbReference type="EMBL" id="JANPWB010000008">
    <property type="protein sequence ID" value="KAJ1165700.1"/>
    <property type="molecule type" value="Genomic_DNA"/>
</dbReference>
<reference evidence="2" key="1">
    <citation type="journal article" date="2022" name="bioRxiv">
        <title>Sequencing and chromosome-scale assembly of the giantPleurodeles waltlgenome.</title>
        <authorList>
            <person name="Brown T."/>
            <person name="Elewa A."/>
            <person name="Iarovenko S."/>
            <person name="Subramanian E."/>
            <person name="Araus A.J."/>
            <person name="Petzold A."/>
            <person name="Susuki M."/>
            <person name="Suzuki K.-i.T."/>
            <person name="Hayashi T."/>
            <person name="Toyoda A."/>
            <person name="Oliveira C."/>
            <person name="Osipova E."/>
            <person name="Leigh N.D."/>
            <person name="Simon A."/>
            <person name="Yun M.H."/>
        </authorList>
    </citation>
    <scope>NUCLEOTIDE SEQUENCE</scope>
    <source>
        <strain evidence="2">20211129_DDA</strain>
        <tissue evidence="2">Liver</tissue>
    </source>
</reference>
<evidence type="ECO:0000313" key="2">
    <source>
        <dbReference type="EMBL" id="KAJ1165700.1"/>
    </source>
</evidence>
<feature type="region of interest" description="Disordered" evidence="1">
    <location>
        <begin position="1"/>
        <end position="28"/>
    </location>
</feature>
<sequence>MPPGSRQFPGDSPQAQSGPTSSSQGARADHTPALCYSFHWVFPTSQGSSYCQRIASQGCSSPGIQPMLCRSFPRRPALQAQLSSAHADAAEFRHESAEGPFSAPAGYRAARAPIQSPAG</sequence>
<dbReference type="AlphaFoldDB" id="A0AAV7SNL0"/>
<evidence type="ECO:0000256" key="1">
    <source>
        <dbReference type="SAM" id="MobiDB-lite"/>
    </source>
</evidence>
<feature type="region of interest" description="Disordered" evidence="1">
    <location>
        <begin position="89"/>
        <end position="119"/>
    </location>
</feature>
<dbReference type="Proteomes" id="UP001066276">
    <property type="component" value="Chromosome 4_2"/>
</dbReference>
<feature type="compositionally biased region" description="Polar residues" evidence="1">
    <location>
        <begin position="13"/>
        <end position="25"/>
    </location>
</feature>
<keyword evidence="3" id="KW-1185">Reference proteome</keyword>
<name>A0AAV7SNL0_PLEWA</name>
<proteinExistence type="predicted"/>
<comment type="caution">
    <text evidence="2">The sequence shown here is derived from an EMBL/GenBank/DDBJ whole genome shotgun (WGS) entry which is preliminary data.</text>
</comment>
<evidence type="ECO:0000313" key="3">
    <source>
        <dbReference type="Proteomes" id="UP001066276"/>
    </source>
</evidence>
<protein>
    <submittedName>
        <fullName evidence="2">Uncharacterized protein</fullName>
    </submittedName>
</protein>
<gene>
    <name evidence="2" type="ORF">NDU88_006117</name>
</gene>
<organism evidence="2 3">
    <name type="scientific">Pleurodeles waltl</name>
    <name type="common">Iberian ribbed newt</name>
    <dbReference type="NCBI Taxonomy" id="8319"/>
    <lineage>
        <taxon>Eukaryota</taxon>
        <taxon>Metazoa</taxon>
        <taxon>Chordata</taxon>
        <taxon>Craniata</taxon>
        <taxon>Vertebrata</taxon>
        <taxon>Euteleostomi</taxon>
        <taxon>Amphibia</taxon>
        <taxon>Batrachia</taxon>
        <taxon>Caudata</taxon>
        <taxon>Salamandroidea</taxon>
        <taxon>Salamandridae</taxon>
        <taxon>Pleurodelinae</taxon>
        <taxon>Pleurodeles</taxon>
    </lineage>
</organism>
<accession>A0AAV7SNL0</accession>